<sequence>MPIRPRISRVELAAVATAAAVTIGALLVDPEVQNGRQLPGVAAAVVAAAVLIVLGRFDRATVVAIGLLDSATLAWTSGPIALRPLLAVALFRLVYRNDTRSAIWFASLVATVVSGVGAQVDTDPFWSEWAVDEAVLLFPIAAADARRSNLRRRAEAVERQVAERLQAERLSIAYDLHDVVAHSLSAITVQSGVAAHVFERDPSAAYSALVEINDAGRRSLDELRSLLGLLRSDEAGPLRPLSPATTLGEVATAAAGDTMEVEVVESGHYPPGEAESTVVTVHRIVHECLVNVSRHAGDVPATVRVRHTDAGVHVTVSNGVADPAHVAARGTGLGLRAIRERAELLGGTVDAGPTDDGGFEVRAFVPYQLAERNRG</sequence>
<feature type="transmembrane region" description="Helical" evidence="10">
    <location>
        <begin position="12"/>
        <end position="28"/>
    </location>
</feature>
<evidence type="ECO:0000256" key="1">
    <source>
        <dbReference type="ARBA" id="ARBA00000085"/>
    </source>
</evidence>
<evidence type="ECO:0000256" key="3">
    <source>
        <dbReference type="ARBA" id="ARBA00022553"/>
    </source>
</evidence>
<feature type="transmembrane region" description="Helical" evidence="10">
    <location>
        <begin position="40"/>
        <end position="57"/>
    </location>
</feature>
<evidence type="ECO:0000256" key="2">
    <source>
        <dbReference type="ARBA" id="ARBA00012438"/>
    </source>
</evidence>
<name>A0A7G9R3Y7_9MICO</name>
<keyword evidence="14" id="KW-1185">Reference proteome</keyword>
<dbReference type="Gene3D" id="1.20.5.1930">
    <property type="match status" value="1"/>
</dbReference>
<evidence type="ECO:0000256" key="8">
    <source>
        <dbReference type="ARBA" id="ARBA00023012"/>
    </source>
</evidence>
<gene>
    <name evidence="13" type="ORF">H9L10_04575</name>
</gene>
<dbReference type="InterPro" id="IPR003594">
    <property type="entry name" value="HATPase_dom"/>
</dbReference>
<dbReference type="InterPro" id="IPR011712">
    <property type="entry name" value="Sig_transdc_His_kin_sub3_dim/P"/>
</dbReference>
<dbReference type="SUPFAM" id="SSF55874">
    <property type="entry name" value="ATPase domain of HSP90 chaperone/DNA topoisomerase II/histidine kinase"/>
    <property type="match status" value="1"/>
</dbReference>
<keyword evidence="5" id="KW-0547">Nucleotide-binding</keyword>
<dbReference type="GO" id="GO:0000155">
    <property type="term" value="F:phosphorelay sensor kinase activity"/>
    <property type="evidence" value="ECO:0007669"/>
    <property type="project" value="InterPro"/>
</dbReference>
<feature type="domain" description="Signal transduction histidine kinase subgroup 3 dimerisation and phosphoacceptor" evidence="12">
    <location>
        <begin position="168"/>
        <end position="233"/>
    </location>
</feature>
<evidence type="ECO:0000256" key="4">
    <source>
        <dbReference type="ARBA" id="ARBA00022679"/>
    </source>
</evidence>
<keyword evidence="6 13" id="KW-0418">Kinase</keyword>
<keyword evidence="9" id="KW-0175">Coiled coil</keyword>
<keyword evidence="3" id="KW-0597">Phosphoprotein</keyword>
<comment type="catalytic activity">
    <reaction evidence="1">
        <text>ATP + protein L-histidine = ADP + protein N-phospho-L-histidine.</text>
        <dbReference type="EC" id="2.7.13.3"/>
    </reaction>
</comment>
<evidence type="ECO:0000256" key="5">
    <source>
        <dbReference type="ARBA" id="ARBA00022741"/>
    </source>
</evidence>
<evidence type="ECO:0000259" key="11">
    <source>
        <dbReference type="Pfam" id="PF02518"/>
    </source>
</evidence>
<evidence type="ECO:0000256" key="6">
    <source>
        <dbReference type="ARBA" id="ARBA00022777"/>
    </source>
</evidence>
<dbReference type="GO" id="GO:0016020">
    <property type="term" value="C:membrane"/>
    <property type="evidence" value="ECO:0007669"/>
    <property type="project" value="InterPro"/>
</dbReference>
<dbReference type="GO" id="GO:0046983">
    <property type="term" value="F:protein dimerization activity"/>
    <property type="evidence" value="ECO:0007669"/>
    <property type="project" value="InterPro"/>
</dbReference>
<keyword evidence="8" id="KW-0902">Two-component regulatory system</keyword>
<feature type="coiled-coil region" evidence="9">
    <location>
        <begin position="140"/>
        <end position="167"/>
    </location>
</feature>
<proteinExistence type="predicted"/>
<dbReference type="Gene3D" id="3.30.565.10">
    <property type="entry name" value="Histidine kinase-like ATPase, C-terminal domain"/>
    <property type="match status" value="1"/>
</dbReference>
<evidence type="ECO:0000256" key="9">
    <source>
        <dbReference type="SAM" id="Coils"/>
    </source>
</evidence>
<keyword evidence="10" id="KW-0812">Transmembrane</keyword>
<evidence type="ECO:0000256" key="7">
    <source>
        <dbReference type="ARBA" id="ARBA00022840"/>
    </source>
</evidence>
<reference evidence="13 14" key="1">
    <citation type="submission" date="2020-08" db="EMBL/GenBank/DDBJ databases">
        <title>Genome sequence of Phycicoccus endophyticus JCM 31784T.</title>
        <authorList>
            <person name="Hyun D.-W."/>
            <person name="Bae J.-W."/>
        </authorList>
    </citation>
    <scope>NUCLEOTIDE SEQUENCE [LARGE SCALE GENOMIC DNA]</scope>
    <source>
        <strain evidence="13 14">JCM 31784</strain>
    </source>
</reference>
<dbReference type="InterPro" id="IPR036890">
    <property type="entry name" value="HATPase_C_sf"/>
</dbReference>
<keyword evidence="10" id="KW-1133">Transmembrane helix</keyword>
<evidence type="ECO:0000313" key="13">
    <source>
        <dbReference type="EMBL" id="QNN50312.1"/>
    </source>
</evidence>
<dbReference type="PANTHER" id="PTHR24421">
    <property type="entry name" value="NITRATE/NITRITE SENSOR PROTEIN NARX-RELATED"/>
    <property type="match status" value="1"/>
</dbReference>
<protein>
    <recommendedName>
        <fullName evidence="2">histidine kinase</fullName>
        <ecNumber evidence="2">2.7.13.3</ecNumber>
    </recommendedName>
</protein>
<dbReference type="RefSeq" id="WP_166097803.1">
    <property type="nucleotide sequence ID" value="NZ_BMMY01000001.1"/>
</dbReference>
<organism evidence="13 14">
    <name type="scientific">Phycicoccus endophyticus</name>
    <dbReference type="NCBI Taxonomy" id="1690220"/>
    <lineage>
        <taxon>Bacteria</taxon>
        <taxon>Bacillati</taxon>
        <taxon>Actinomycetota</taxon>
        <taxon>Actinomycetes</taxon>
        <taxon>Micrococcales</taxon>
        <taxon>Intrasporangiaceae</taxon>
        <taxon>Phycicoccus</taxon>
    </lineage>
</organism>
<keyword evidence="7" id="KW-0067">ATP-binding</keyword>
<dbReference type="Pfam" id="PF07730">
    <property type="entry name" value="HisKA_3"/>
    <property type="match status" value="1"/>
</dbReference>
<evidence type="ECO:0000256" key="10">
    <source>
        <dbReference type="SAM" id="Phobius"/>
    </source>
</evidence>
<dbReference type="KEGG" id="pei:H9L10_04575"/>
<dbReference type="EMBL" id="CP060712">
    <property type="protein sequence ID" value="QNN50312.1"/>
    <property type="molecule type" value="Genomic_DNA"/>
</dbReference>
<dbReference type="PANTHER" id="PTHR24421:SF10">
    <property type="entry name" value="NITRATE_NITRITE SENSOR PROTEIN NARQ"/>
    <property type="match status" value="1"/>
</dbReference>
<dbReference type="CDD" id="cd16917">
    <property type="entry name" value="HATPase_UhpB-NarQ-NarX-like"/>
    <property type="match status" value="1"/>
</dbReference>
<dbReference type="GO" id="GO:0005524">
    <property type="term" value="F:ATP binding"/>
    <property type="evidence" value="ECO:0007669"/>
    <property type="project" value="UniProtKB-KW"/>
</dbReference>
<accession>A0A7G9R3Y7</accession>
<keyword evidence="10" id="KW-0472">Membrane</keyword>
<dbReference type="EC" id="2.7.13.3" evidence="2"/>
<dbReference type="Proteomes" id="UP000515976">
    <property type="component" value="Chromosome"/>
</dbReference>
<keyword evidence="4" id="KW-0808">Transferase</keyword>
<dbReference type="AlphaFoldDB" id="A0A7G9R3Y7"/>
<dbReference type="InterPro" id="IPR050482">
    <property type="entry name" value="Sensor_HK_TwoCompSys"/>
</dbReference>
<evidence type="ECO:0000259" key="12">
    <source>
        <dbReference type="Pfam" id="PF07730"/>
    </source>
</evidence>
<dbReference type="Pfam" id="PF02518">
    <property type="entry name" value="HATPase_c"/>
    <property type="match status" value="1"/>
</dbReference>
<evidence type="ECO:0000313" key="14">
    <source>
        <dbReference type="Proteomes" id="UP000515976"/>
    </source>
</evidence>
<feature type="domain" description="Histidine kinase/HSP90-like ATPase" evidence="11">
    <location>
        <begin position="280"/>
        <end position="367"/>
    </location>
</feature>